<dbReference type="EMBL" id="FNBN01000003">
    <property type="protein sequence ID" value="SDF96653.1"/>
    <property type="molecule type" value="Genomic_DNA"/>
</dbReference>
<dbReference type="InterPro" id="IPR013766">
    <property type="entry name" value="Thioredoxin_domain"/>
</dbReference>
<dbReference type="AlphaFoldDB" id="A0A1G7QDP4"/>
<accession>A0A1G7QDP4</accession>
<dbReference type="GO" id="GO:0016853">
    <property type="term" value="F:isomerase activity"/>
    <property type="evidence" value="ECO:0007669"/>
    <property type="project" value="UniProtKB-KW"/>
</dbReference>
<gene>
    <name evidence="3" type="ORF">SAMN04488121_10314</name>
</gene>
<dbReference type="RefSeq" id="WP_089832223.1">
    <property type="nucleotide sequence ID" value="NZ_FNBN01000003.1"/>
</dbReference>
<dbReference type="STRING" id="104663.SAMN04488121_10314"/>
<dbReference type="GO" id="GO:0016209">
    <property type="term" value="F:antioxidant activity"/>
    <property type="evidence" value="ECO:0007669"/>
    <property type="project" value="InterPro"/>
</dbReference>
<feature type="chain" id="PRO_5011752719" evidence="1">
    <location>
        <begin position="22"/>
        <end position="191"/>
    </location>
</feature>
<dbReference type="GO" id="GO:0016491">
    <property type="term" value="F:oxidoreductase activity"/>
    <property type="evidence" value="ECO:0007669"/>
    <property type="project" value="InterPro"/>
</dbReference>
<evidence type="ECO:0000256" key="1">
    <source>
        <dbReference type="SAM" id="SignalP"/>
    </source>
</evidence>
<evidence type="ECO:0000313" key="4">
    <source>
        <dbReference type="Proteomes" id="UP000199045"/>
    </source>
</evidence>
<dbReference type="InterPro" id="IPR036249">
    <property type="entry name" value="Thioredoxin-like_sf"/>
</dbReference>
<dbReference type="SUPFAM" id="SSF52833">
    <property type="entry name" value="Thioredoxin-like"/>
    <property type="match status" value="1"/>
</dbReference>
<protein>
    <submittedName>
        <fullName evidence="3">Thiol-disulfide isomerase or thioredoxin</fullName>
    </submittedName>
</protein>
<dbReference type="OrthoDB" id="669323at2"/>
<dbReference type="Gene3D" id="3.40.30.10">
    <property type="entry name" value="Glutaredoxin"/>
    <property type="match status" value="1"/>
</dbReference>
<reference evidence="4" key="1">
    <citation type="submission" date="2016-10" db="EMBL/GenBank/DDBJ databases">
        <authorList>
            <person name="Varghese N."/>
            <person name="Submissions S."/>
        </authorList>
    </citation>
    <scope>NUCLEOTIDE SEQUENCE [LARGE SCALE GENOMIC DNA]</scope>
    <source>
        <strain evidence="4">DSM 527</strain>
    </source>
</reference>
<feature type="signal peptide" evidence="1">
    <location>
        <begin position="1"/>
        <end position="21"/>
    </location>
</feature>
<dbReference type="PANTHER" id="PTHR43640">
    <property type="entry name" value="OS07G0260300 PROTEIN"/>
    <property type="match status" value="1"/>
</dbReference>
<keyword evidence="1" id="KW-0732">Signal</keyword>
<name>A0A1G7QDP4_CHIFI</name>
<keyword evidence="3" id="KW-0413">Isomerase</keyword>
<dbReference type="InterPro" id="IPR047262">
    <property type="entry name" value="PRX-like1"/>
</dbReference>
<evidence type="ECO:0000313" key="3">
    <source>
        <dbReference type="EMBL" id="SDF96653.1"/>
    </source>
</evidence>
<dbReference type="PROSITE" id="PS51352">
    <property type="entry name" value="THIOREDOXIN_2"/>
    <property type="match status" value="1"/>
</dbReference>
<evidence type="ECO:0000259" key="2">
    <source>
        <dbReference type="PROSITE" id="PS51352"/>
    </source>
</evidence>
<proteinExistence type="predicted"/>
<dbReference type="InterPro" id="IPR000866">
    <property type="entry name" value="AhpC/TSA"/>
</dbReference>
<feature type="domain" description="Thioredoxin" evidence="2">
    <location>
        <begin position="14"/>
        <end position="169"/>
    </location>
</feature>
<dbReference type="PANTHER" id="PTHR43640:SF1">
    <property type="entry name" value="THIOREDOXIN-DEPENDENT PEROXIREDOXIN"/>
    <property type="match status" value="1"/>
</dbReference>
<sequence>MSRLFFCALLSGILSVHTLSAQLIASANVMSAGRLKDYKGKTFTVKPAGKPVVYIFLSPECPLCKNYAPVLQEMQRKYKDVQFYGIISGRTFTQSEVAEYAKDYNITFPILMDTDKKVATYLNATVTPEALLIGNNGKEYYRGLIDDWVTGLGTKRVKATRKYLEQAINNFLTGNELVSQTTPIGCLISNY</sequence>
<organism evidence="3 4">
    <name type="scientific">Chitinophaga filiformis</name>
    <name type="common">Myxococcus filiformis</name>
    <name type="synonym">Flexibacter filiformis</name>
    <dbReference type="NCBI Taxonomy" id="104663"/>
    <lineage>
        <taxon>Bacteria</taxon>
        <taxon>Pseudomonadati</taxon>
        <taxon>Bacteroidota</taxon>
        <taxon>Chitinophagia</taxon>
        <taxon>Chitinophagales</taxon>
        <taxon>Chitinophagaceae</taxon>
        <taxon>Chitinophaga</taxon>
    </lineage>
</organism>
<dbReference type="Pfam" id="PF00578">
    <property type="entry name" value="AhpC-TSA"/>
    <property type="match status" value="1"/>
</dbReference>
<dbReference type="Proteomes" id="UP000199045">
    <property type="component" value="Unassembled WGS sequence"/>
</dbReference>